<feature type="region of interest" description="Disordered" evidence="1">
    <location>
        <begin position="1"/>
        <end position="48"/>
    </location>
</feature>
<feature type="compositionally biased region" description="Basic and acidic residues" evidence="1">
    <location>
        <begin position="19"/>
        <end position="48"/>
    </location>
</feature>
<evidence type="ECO:0000256" key="1">
    <source>
        <dbReference type="SAM" id="MobiDB-lite"/>
    </source>
</evidence>
<reference evidence="2" key="1">
    <citation type="submission" date="2020-07" db="EMBL/GenBank/DDBJ databases">
        <authorList>
            <person name="Tarantini F.S."/>
            <person name="Hong K.W."/>
            <person name="Chan K.G."/>
        </authorList>
    </citation>
    <scope>NUCLEOTIDE SEQUENCE</scope>
    <source>
        <strain evidence="2">32-07</strain>
    </source>
</reference>
<name>A0ABX8QSS1_9ACTN</name>
<evidence type="ECO:0000313" key="2">
    <source>
        <dbReference type="EMBL" id="QXJ21876.1"/>
    </source>
</evidence>
<accession>A0ABX8QSS1</accession>
<dbReference type="RefSeq" id="WP_231335057.1">
    <property type="nucleotide sequence ID" value="NZ_CP059572.1"/>
</dbReference>
<sequence length="48" mass="5259">MASIRDLADTICHGDVFLGEDKTEGDAHRPDKPVPPPEKDEKGKEKGK</sequence>
<protein>
    <submittedName>
        <fullName evidence="2">Uncharacterized protein</fullName>
    </submittedName>
</protein>
<dbReference type="Proteomes" id="UP001049518">
    <property type="component" value="Chromosome"/>
</dbReference>
<gene>
    <name evidence="2" type="ORF">AGRA3207_002781</name>
</gene>
<keyword evidence="3" id="KW-1185">Reference proteome</keyword>
<dbReference type="EMBL" id="CP059572">
    <property type="protein sequence ID" value="QXJ21876.1"/>
    <property type="molecule type" value="Genomic_DNA"/>
</dbReference>
<organism evidence="2 3">
    <name type="scientific">Actinomadura graeca</name>
    <dbReference type="NCBI Taxonomy" id="2750812"/>
    <lineage>
        <taxon>Bacteria</taxon>
        <taxon>Bacillati</taxon>
        <taxon>Actinomycetota</taxon>
        <taxon>Actinomycetes</taxon>
        <taxon>Streptosporangiales</taxon>
        <taxon>Thermomonosporaceae</taxon>
        <taxon>Actinomadura</taxon>
    </lineage>
</organism>
<proteinExistence type="predicted"/>
<evidence type="ECO:0000313" key="3">
    <source>
        <dbReference type="Proteomes" id="UP001049518"/>
    </source>
</evidence>